<comment type="caution">
    <text evidence="2">The sequence shown here is derived from an EMBL/GenBank/DDBJ whole genome shotgun (WGS) entry which is preliminary data.</text>
</comment>
<keyword evidence="3" id="KW-1185">Reference proteome</keyword>
<feature type="compositionally biased region" description="Low complexity" evidence="1">
    <location>
        <begin position="101"/>
        <end position="110"/>
    </location>
</feature>
<feature type="compositionally biased region" description="Pro residues" evidence="1">
    <location>
        <begin position="111"/>
        <end position="120"/>
    </location>
</feature>
<dbReference type="AlphaFoldDB" id="A0AA89TZ39"/>
<feature type="region of interest" description="Disordered" evidence="1">
    <location>
        <begin position="100"/>
        <end position="136"/>
    </location>
</feature>
<accession>A0AA89TZ39</accession>
<dbReference type="Pfam" id="PF19147">
    <property type="entry name" value="DUF5829"/>
    <property type="match status" value="1"/>
</dbReference>
<dbReference type="EMBL" id="JACHLX010000001">
    <property type="protein sequence ID" value="MBB5813463.1"/>
    <property type="molecule type" value="Genomic_DNA"/>
</dbReference>
<dbReference type="InterPro" id="IPR043869">
    <property type="entry name" value="DUF5829"/>
</dbReference>
<reference evidence="2 3" key="1">
    <citation type="submission" date="2020-08" db="EMBL/GenBank/DDBJ databases">
        <title>Sequencing the genomes of 1000 actinobacteria strains.</title>
        <authorList>
            <person name="Klenk H.-P."/>
        </authorList>
    </citation>
    <scope>NUCLEOTIDE SEQUENCE [LARGE SCALE GENOMIC DNA]</scope>
    <source>
        <strain evidence="2 3">DSM 40129</strain>
    </source>
</reference>
<evidence type="ECO:0000313" key="3">
    <source>
        <dbReference type="Proteomes" id="UP000579531"/>
    </source>
</evidence>
<feature type="compositionally biased region" description="Low complexity" evidence="1">
    <location>
        <begin position="121"/>
        <end position="136"/>
    </location>
</feature>
<evidence type="ECO:0000256" key="1">
    <source>
        <dbReference type="SAM" id="MobiDB-lite"/>
    </source>
</evidence>
<name>A0AA89TZ39_STRCU</name>
<protein>
    <submittedName>
        <fullName evidence="2">Uncharacterized protein</fullName>
    </submittedName>
</protein>
<dbReference type="Proteomes" id="UP000579531">
    <property type="component" value="Unassembled WGS sequence"/>
</dbReference>
<proteinExistence type="predicted"/>
<organism evidence="2 3">
    <name type="scientific">Streptomyces collinus</name>
    <dbReference type="NCBI Taxonomy" id="42684"/>
    <lineage>
        <taxon>Bacteria</taxon>
        <taxon>Bacillati</taxon>
        <taxon>Actinomycetota</taxon>
        <taxon>Actinomycetes</taxon>
        <taxon>Kitasatosporales</taxon>
        <taxon>Streptomycetaceae</taxon>
        <taxon>Streptomyces</taxon>
    </lineage>
</organism>
<sequence>MVLRRASQLVMVIALASAGAVQGGAGTARAEQDRSATGRQLLFCNHAHGVLDRETADAIEHSSCLRDFAAFQVRTTTGTGGQTWTGRCPTGRETYLELFGSTGPSTSPTRAPAPSPPPTPVTWAASATWPTPTATA</sequence>
<gene>
    <name evidence="2" type="ORF">HNR72_004491</name>
</gene>
<evidence type="ECO:0000313" key="2">
    <source>
        <dbReference type="EMBL" id="MBB5813463.1"/>
    </source>
</evidence>